<protein>
    <recommendedName>
        <fullName evidence="4">Kinase</fullName>
        <ecNumber evidence="4">2.7.-.-</ecNumber>
    </recommendedName>
</protein>
<dbReference type="EC" id="2.7.-.-" evidence="4"/>
<dbReference type="GO" id="GO:0032958">
    <property type="term" value="P:inositol phosphate biosynthetic process"/>
    <property type="evidence" value="ECO:0007669"/>
    <property type="project" value="InterPro"/>
</dbReference>
<dbReference type="Pfam" id="PF03770">
    <property type="entry name" value="IPK"/>
    <property type="match status" value="1"/>
</dbReference>
<dbReference type="GO" id="GO:0005634">
    <property type="term" value="C:nucleus"/>
    <property type="evidence" value="ECO:0007669"/>
    <property type="project" value="TreeGrafter"/>
</dbReference>
<dbReference type="PANTHER" id="PTHR12400">
    <property type="entry name" value="INOSITOL POLYPHOSPHATE KINASE"/>
    <property type="match status" value="1"/>
</dbReference>
<dbReference type="EnsemblMetazoa" id="BGLB004660-RC">
    <property type="protein sequence ID" value="BGLB004660-PC"/>
    <property type="gene ID" value="BGLB004660"/>
</dbReference>
<dbReference type="GO" id="GO:0000828">
    <property type="term" value="F:inositol hexakisphosphate kinase activity"/>
    <property type="evidence" value="ECO:0007669"/>
    <property type="project" value="TreeGrafter"/>
</dbReference>
<accession>A0A2C9JM22</accession>
<dbReference type="PANTHER" id="PTHR12400:SF21">
    <property type="entry name" value="KINASE"/>
    <property type="match status" value="1"/>
</dbReference>
<dbReference type="RefSeq" id="XP_013072803.2">
    <property type="nucleotide sequence ID" value="XM_013217349.2"/>
</dbReference>
<feature type="compositionally biased region" description="Polar residues" evidence="5">
    <location>
        <begin position="386"/>
        <end position="401"/>
    </location>
</feature>
<dbReference type="EnsemblMetazoa" id="BGLB004660-RD">
    <property type="protein sequence ID" value="BGLB004660-PD"/>
    <property type="gene ID" value="BGLB004660"/>
</dbReference>
<evidence type="ECO:0000313" key="7">
    <source>
        <dbReference type="EnsemblMetazoa" id="BGLB004660-PE"/>
    </source>
</evidence>
<proteinExistence type="inferred from homology"/>
<dbReference type="EnsemblMetazoa" id="BGLB004660-RE">
    <property type="protein sequence ID" value="BGLB004660-PE"/>
    <property type="gene ID" value="BGLB004660"/>
</dbReference>
<dbReference type="InterPro" id="IPR038286">
    <property type="entry name" value="IPK_sf"/>
</dbReference>
<reference evidence="6" key="2">
    <citation type="submission" date="2013-03" db="EMBL/GenBank/DDBJ databases">
        <title>Sequence assembly of the Biomphalaria glabrata genome version 4.3.</title>
        <authorList>
            <person name="Warren W."/>
            <person name="Wilson R.K."/>
            <person name="Hillier L.W."/>
            <person name="Minx P."/>
        </authorList>
    </citation>
    <scope>NUCLEOTIDE SEQUENCE</scope>
    <source>
        <strain evidence="6">BB02</strain>
    </source>
</reference>
<evidence type="ECO:0000256" key="4">
    <source>
        <dbReference type="RuleBase" id="RU363090"/>
    </source>
</evidence>
<evidence type="ECO:0000256" key="5">
    <source>
        <dbReference type="SAM" id="MobiDB-lite"/>
    </source>
</evidence>
<dbReference type="AlphaFoldDB" id="A0A2C9JM22"/>
<dbReference type="OrthoDB" id="2573163at2759"/>
<evidence type="ECO:0000313" key="8">
    <source>
        <dbReference type="Proteomes" id="UP000076420"/>
    </source>
</evidence>
<comment type="similarity">
    <text evidence="1 4">Belongs to the inositol phosphokinase (IPK) family.</text>
</comment>
<keyword evidence="3 4" id="KW-0418">Kinase</keyword>
<dbReference type="RefSeq" id="XP_013072808.2">
    <property type="nucleotide sequence ID" value="XM_013217354.2"/>
</dbReference>
<feature type="compositionally biased region" description="Polar residues" evidence="5">
    <location>
        <begin position="332"/>
        <end position="344"/>
    </location>
</feature>
<dbReference type="VEuPathDB" id="VectorBase:BGLB004660"/>
<dbReference type="InterPro" id="IPR005522">
    <property type="entry name" value="IPK"/>
</dbReference>
<feature type="region of interest" description="Disordered" evidence="5">
    <location>
        <begin position="317"/>
        <end position="344"/>
    </location>
</feature>
<feature type="region of interest" description="Disordered" evidence="5">
    <location>
        <begin position="422"/>
        <end position="441"/>
    </location>
</feature>
<reference evidence="7" key="3">
    <citation type="submission" date="2020-05" db="UniProtKB">
        <authorList>
            <consortium name="EnsemblMetazoa"/>
        </authorList>
    </citation>
    <scope>IDENTIFICATION</scope>
    <source>
        <strain evidence="7">BB02</strain>
    </source>
</reference>
<name>A0A2C9JM22_BIOGL</name>
<evidence type="ECO:0000256" key="2">
    <source>
        <dbReference type="ARBA" id="ARBA00022679"/>
    </source>
</evidence>
<dbReference type="EnsemblMetazoa" id="BGLB004660-RG">
    <property type="protein sequence ID" value="BGLB004660-PG"/>
    <property type="gene ID" value="BGLB004660"/>
</dbReference>
<dbReference type="Gene3D" id="3.30.470.160">
    <property type="entry name" value="Inositol polyphosphate kinase"/>
    <property type="match status" value="1"/>
</dbReference>
<feature type="compositionally biased region" description="Polar residues" evidence="5">
    <location>
        <begin position="423"/>
        <end position="432"/>
    </location>
</feature>
<evidence type="ECO:0000313" key="6">
    <source>
        <dbReference type="EnsemblMetazoa" id="BGLB004660-PD"/>
    </source>
</evidence>
<dbReference type="EnsemblMetazoa" id="BGLB004660-RB">
    <property type="protein sequence ID" value="BGLB004660-PB"/>
    <property type="gene ID" value="BGLB004660"/>
</dbReference>
<dbReference type="GO" id="GO:0046854">
    <property type="term" value="P:phosphatidylinositol phosphate biosynthetic process"/>
    <property type="evidence" value="ECO:0007669"/>
    <property type="project" value="TreeGrafter"/>
</dbReference>
<gene>
    <name evidence="7" type="primary">106059675</name>
</gene>
<evidence type="ECO:0000256" key="3">
    <source>
        <dbReference type="ARBA" id="ARBA00022777"/>
    </source>
</evidence>
<dbReference type="STRING" id="6526.A0A2C9JM22"/>
<evidence type="ECO:0000256" key="1">
    <source>
        <dbReference type="ARBA" id="ARBA00007374"/>
    </source>
</evidence>
<dbReference type="VEuPathDB" id="VectorBase:BGLAX_033705"/>
<sequence length="589" mass="66073">MAWKPVEGIQLLAPFDHQVAGQSSMLKYDATTVCKPLIAREHFVYKTLPDELKTFTPEYRGEIEVQLSEKDGYIQLLGLPVLEDSGSCSCSSDHTHPVLTNTVTNHEDNSSAQNRCMIRVLRSGSYEFNSTTNEVFHTEDATSSKTQKLNPWSLKNHKRLLDKLRKSEHSHNKLRFMLLKNVVADFKHPSILDLKIGSRLHGDDASQVKVASQLKKCRETTSSTLGLRLCGMQVYHIPSGVYHSVDKFHGRTLNDQSFKQILYSFLHNSQQFRKELVKPIVDRLSHLAGCLKALDSYRFYASSLLIIYDGDLGPESYEESSDDTTVSESSYRSHPTLPTASSESLTPALLAESDLQGKQTLTDTPSDVNLQAGKMSNKFKDDISSQHHSPLNVPQSKLSLNHQEDKSCDQTRLHLDQEMTRNCVKSESSSKNIPPRVLLDDQNGVRKDNSYISAESRTSQHNSAVILENLLETSRSDIAAQSVDTVVPGVPSVIQDIESCNEQKAHSSQCSIDNELTQYSFTPQKNSHSFDVQEAKVSAVKFDVKMIDFAHTTHKGFVSDRIIHSGPDTDYIRGLENLIKLFLQLMDET</sequence>
<feature type="region of interest" description="Disordered" evidence="5">
    <location>
        <begin position="380"/>
        <end position="405"/>
    </location>
</feature>
<dbReference type="Proteomes" id="UP000076420">
    <property type="component" value="Unassembled WGS sequence"/>
</dbReference>
<dbReference type="EnsemblMetazoa" id="BGLB004660-RF">
    <property type="protein sequence ID" value="BGLB004660-PF"/>
    <property type="gene ID" value="BGLB004660"/>
</dbReference>
<dbReference type="RefSeq" id="XP_013072807.2">
    <property type="nucleotide sequence ID" value="XM_013217353.2"/>
</dbReference>
<dbReference type="SUPFAM" id="SSF56104">
    <property type="entry name" value="SAICAR synthase-like"/>
    <property type="match status" value="1"/>
</dbReference>
<keyword evidence="2 4" id="KW-0808">Transferase</keyword>
<dbReference type="GO" id="GO:0005737">
    <property type="term" value="C:cytoplasm"/>
    <property type="evidence" value="ECO:0007669"/>
    <property type="project" value="TreeGrafter"/>
</dbReference>
<reference evidence="6" key="1">
    <citation type="journal article" date="2004" name="J. Parasitol.">
        <title>The mitochondrial genome of Biomphalaria glabrata (Gastropoda: Basommatophora), intermediate host of Schistosoma mansoni.</title>
        <authorList>
            <person name="DeJong R.J."/>
            <person name="Emery A.M."/>
            <person name="Adema C.M."/>
        </authorList>
    </citation>
    <scope>NUCLEOTIDE SEQUENCE</scope>
    <source>
        <strain evidence="6">BB02</strain>
    </source>
</reference>
<organism evidence="7 8">
    <name type="scientific">Biomphalaria glabrata</name>
    <name type="common">Bloodfluke planorb</name>
    <name type="synonym">Freshwater snail</name>
    <dbReference type="NCBI Taxonomy" id="6526"/>
    <lineage>
        <taxon>Eukaryota</taxon>
        <taxon>Metazoa</taxon>
        <taxon>Spiralia</taxon>
        <taxon>Lophotrochozoa</taxon>
        <taxon>Mollusca</taxon>
        <taxon>Gastropoda</taxon>
        <taxon>Heterobranchia</taxon>
        <taxon>Euthyneura</taxon>
        <taxon>Panpulmonata</taxon>
        <taxon>Hygrophila</taxon>
        <taxon>Lymnaeoidea</taxon>
        <taxon>Planorbidae</taxon>
        <taxon>Biomphalaria</taxon>
    </lineage>
</organism>
<dbReference type="KEGG" id="bgt:106059675"/>